<dbReference type="KEGG" id="pdp:PDIP_18330"/>
<dbReference type="GO" id="GO:0005524">
    <property type="term" value="F:ATP binding"/>
    <property type="evidence" value="ECO:0007669"/>
    <property type="project" value="UniProtKB-KW"/>
</dbReference>
<dbReference type="Pfam" id="PF00004">
    <property type="entry name" value="AAA"/>
    <property type="match status" value="1"/>
</dbReference>
<dbReference type="SUPFAM" id="SSF52540">
    <property type="entry name" value="P-loop containing nucleoside triphosphate hydrolases"/>
    <property type="match status" value="1"/>
</dbReference>
<feature type="domain" description="Mitochondrial chaperone BCS1-like ATPase lid" evidence="5">
    <location>
        <begin position="86"/>
        <end position="145"/>
    </location>
</feature>
<evidence type="ECO:0000259" key="4">
    <source>
        <dbReference type="Pfam" id="PF00004"/>
    </source>
</evidence>
<evidence type="ECO:0000256" key="2">
    <source>
        <dbReference type="ARBA" id="ARBA00022840"/>
    </source>
</evidence>
<dbReference type="Pfam" id="PF25426">
    <property type="entry name" value="AAA_lid_BCS1"/>
    <property type="match status" value="1"/>
</dbReference>
<dbReference type="RefSeq" id="XP_014537524.1">
    <property type="nucleotide sequence ID" value="XM_014682038.1"/>
</dbReference>
<dbReference type="InterPro" id="IPR003959">
    <property type="entry name" value="ATPase_AAA_core"/>
</dbReference>
<sequence length="156" mass="17261">MIVLEDIDRAWGSVEQSKTDTSSVTGSQARTGISLSALLNVLDGHGAKEKRVLFMTTNHRENLDSALTRPGRIDQTFYLGYATATMIEELFSLFYEPLGVDKDEISRLAGRFASEVPSEIFTAATIQIFLLKYKNAPEMAVSSAADWVKKNHTDIV</sequence>
<protein>
    <submittedName>
        <fullName evidence="6">AAA+ ATPase domain</fullName>
    </submittedName>
</protein>
<evidence type="ECO:0000259" key="5">
    <source>
        <dbReference type="Pfam" id="PF25426"/>
    </source>
</evidence>
<dbReference type="OMA" id="GSKHECG"/>
<dbReference type="EMBL" id="CP060777">
    <property type="protein sequence ID" value="QQK45437.1"/>
    <property type="molecule type" value="Genomic_DNA"/>
</dbReference>
<dbReference type="GeneID" id="26230156"/>
<name>A0A7T6XQX3_PENDI</name>
<dbReference type="InterPro" id="IPR027417">
    <property type="entry name" value="P-loop_NTPase"/>
</dbReference>
<organism evidence="6 7">
    <name type="scientific">Penicillium digitatum</name>
    <name type="common">Green mold</name>
    <dbReference type="NCBI Taxonomy" id="36651"/>
    <lineage>
        <taxon>Eukaryota</taxon>
        <taxon>Fungi</taxon>
        <taxon>Dikarya</taxon>
        <taxon>Ascomycota</taxon>
        <taxon>Pezizomycotina</taxon>
        <taxon>Eurotiomycetes</taxon>
        <taxon>Eurotiomycetidae</taxon>
        <taxon>Eurotiales</taxon>
        <taxon>Aspergillaceae</taxon>
        <taxon>Penicillium</taxon>
    </lineage>
</organism>
<keyword evidence="1 3" id="KW-0547">Nucleotide-binding</keyword>
<dbReference type="GO" id="GO:0016887">
    <property type="term" value="F:ATP hydrolysis activity"/>
    <property type="evidence" value="ECO:0007669"/>
    <property type="project" value="InterPro"/>
</dbReference>
<evidence type="ECO:0000256" key="3">
    <source>
        <dbReference type="RuleBase" id="RU003651"/>
    </source>
</evidence>
<dbReference type="Proteomes" id="UP000595662">
    <property type="component" value="Chromosome 4"/>
</dbReference>
<evidence type="ECO:0000313" key="7">
    <source>
        <dbReference type="Proteomes" id="UP000595662"/>
    </source>
</evidence>
<dbReference type="Gene3D" id="3.40.50.300">
    <property type="entry name" value="P-loop containing nucleotide triphosphate hydrolases"/>
    <property type="match status" value="1"/>
</dbReference>
<dbReference type="PANTHER" id="PTHR23070">
    <property type="entry name" value="BCS1 AAA-TYPE ATPASE"/>
    <property type="match status" value="1"/>
</dbReference>
<keyword evidence="2 3" id="KW-0067">ATP-binding</keyword>
<gene>
    <name evidence="6" type="ORF">Pdw03_0335</name>
</gene>
<proteinExistence type="inferred from homology"/>
<dbReference type="PROSITE" id="PS00674">
    <property type="entry name" value="AAA"/>
    <property type="match status" value="1"/>
</dbReference>
<dbReference type="AlphaFoldDB" id="A0A7T6XQX3"/>
<evidence type="ECO:0000256" key="1">
    <source>
        <dbReference type="ARBA" id="ARBA00022741"/>
    </source>
</evidence>
<reference evidence="6 7" key="1">
    <citation type="submission" date="2020-08" db="EMBL/GenBank/DDBJ databases">
        <title>The completed genome sequence of the pathogenic ascomycete fungus Penicillium digitatum.</title>
        <authorList>
            <person name="Wang M."/>
        </authorList>
    </citation>
    <scope>NUCLEOTIDE SEQUENCE [LARGE SCALE GENOMIC DNA]</scope>
    <source>
        <strain evidence="6 7">PdW03</strain>
    </source>
</reference>
<evidence type="ECO:0000313" key="6">
    <source>
        <dbReference type="EMBL" id="QQK45437.1"/>
    </source>
</evidence>
<dbReference type="InterPro" id="IPR050747">
    <property type="entry name" value="Mitochondrial_chaperone_BCS1"/>
</dbReference>
<accession>A0A7T6XQX3</accession>
<dbReference type="InterPro" id="IPR003960">
    <property type="entry name" value="ATPase_AAA_CS"/>
</dbReference>
<dbReference type="InterPro" id="IPR057495">
    <property type="entry name" value="AAA_lid_BCS1"/>
</dbReference>
<dbReference type="VEuPathDB" id="FungiDB:PDIP_18330"/>
<comment type="similarity">
    <text evidence="3">Belongs to the AAA ATPase family.</text>
</comment>
<feature type="domain" description="ATPase AAA-type core" evidence="4">
    <location>
        <begin position="2"/>
        <end position="80"/>
    </location>
</feature>